<reference evidence="1 2" key="1">
    <citation type="submission" date="2019-01" db="EMBL/GenBank/DDBJ databases">
        <title>Spirosoma flava sp. nov., a propanil-degrading bacterium isolated from herbicide-contaminated soil.</title>
        <authorList>
            <person name="Zhang L."/>
            <person name="Jiang J.-D."/>
        </authorList>
    </citation>
    <scope>NUCLEOTIDE SEQUENCE [LARGE SCALE GENOMIC DNA]</scope>
    <source>
        <strain evidence="1 2">TY50</strain>
    </source>
</reference>
<keyword evidence="2" id="KW-1185">Reference proteome</keyword>
<gene>
    <name evidence="1" type="ORF">EQG79_04040</name>
</gene>
<sequence>MKSRHSTEITLLLMACSWKPSATRNESIVLLLEQYTPDWDRLLTLANYHRLTPFLYHALNEIPSVPDAFRASLRQECLHRTTDNLIKLQEYHRLTALLDKQAIEHIPFKGIYLAEHSYPERGLRPIGDMDILVDKKDVQRVIDILSPDGYRIGDKHKPYLEHPAGVIWDELSEISLFKPYFDTSRFDIDLHWRVNSLLREIGEFEVSDFRSTPDLIIENQVILLVLHHGVNNSWERIGYINDLYFLLHRQDLNWEWLLKTLEQRQLERIFFTGLHWCQTIWEFPVTAEVQQQMDVYNLARLTETREKRWENERPALFRTLLVDFASTKVALIDKLKVYGHYSRNFMFRSTVITINSRPFFIPKRWGFLTAMVRVFLSLVRSR</sequence>
<dbReference type="Pfam" id="PF14907">
    <property type="entry name" value="NTP_transf_5"/>
    <property type="match status" value="1"/>
</dbReference>
<organism evidence="1 2">
    <name type="scientific">Spirosoma sordidisoli</name>
    <dbReference type="NCBI Taxonomy" id="2502893"/>
    <lineage>
        <taxon>Bacteria</taxon>
        <taxon>Pseudomonadati</taxon>
        <taxon>Bacteroidota</taxon>
        <taxon>Cytophagia</taxon>
        <taxon>Cytophagales</taxon>
        <taxon>Cytophagaceae</taxon>
        <taxon>Spirosoma</taxon>
    </lineage>
</organism>
<name>A0A4Q2UTP6_9BACT</name>
<protein>
    <recommendedName>
        <fullName evidence="3">Nucleotidyltransferase family protein</fullName>
    </recommendedName>
</protein>
<dbReference type="RefSeq" id="WP_129600097.1">
    <property type="nucleotide sequence ID" value="NZ_SBLB01000001.1"/>
</dbReference>
<dbReference type="EMBL" id="SBLB01000001">
    <property type="protein sequence ID" value="RYC71321.1"/>
    <property type="molecule type" value="Genomic_DNA"/>
</dbReference>
<dbReference type="Proteomes" id="UP000290407">
    <property type="component" value="Unassembled WGS sequence"/>
</dbReference>
<accession>A0A4Q2UTP6</accession>
<dbReference type="InterPro" id="IPR039498">
    <property type="entry name" value="NTP_transf_5"/>
</dbReference>
<dbReference type="AlphaFoldDB" id="A0A4Q2UTP6"/>
<proteinExistence type="predicted"/>
<evidence type="ECO:0008006" key="3">
    <source>
        <dbReference type="Google" id="ProtNLM"/>
    </source>
</evidence>
<comment type="caution">
    <text evidence="1">The sequence shown here is derived from an EMBL/GenBank/DDBJ whole genome shotgun (WGS) entry which is preliminary data.</text>
</comment>
<evidence type="ECO:0000313" key="2">
    <source>
        <dbReference type="Proteomes" id="UP000290407"/>
    </source>
</evidence>
<evidence type="ECO:0000313" key="1">
    <source>
        <dbReference type="EMBL" id="RYC71321.1"/>
    </source>
</evidence>